<dbReference type="CDD" id="cd11020">
    <property type="entry name" value="CuRO_1_CuNIR"/>
    <property type="match status" value="1"/>
</dbReference>
<feature type="region of interest" description="Disordered" evidence="13">
    <location>
        <begin position="308"/>
        <end position="329"/>
    </location>
</feature>
<reference evidence="15 16" key="1">
    <citation type="journal article" date="2015" name="Proc. Natl. Acad. Sci. U.S.A.">
        <title>Expanded metabolic versatility of ubiquitous nitrite-oxidizing bacteria from the genus Nitrospira.</title>
        <authorList>
            <person name="Koch H."/>
            <person name="Lucker S."/>
            <person name="Albertsen M."/>
            <person name="Kitzinger K."/>
            <person name="Herbold C."/>
            <person name="Spieck E."/>
            <person name="Nielsen P.H."/>
            <person name="Wagner M."/>
            <person name="Daims H."/>
        </authorList>
    </citation>
    <scope>NUCLEOTIDE SEQUENCE [LARGE SCALE GENOMIC DNA]</scope>
    <source>
        <strain evidence="15 16">NSP M-1</strain>
    </source>
</reference>
<comment type="catalytic activity">
    <reaction evidence="11">
        <text>nitric oxide + Fe(III)-[cytochrome c] + H2O = Fe(II)-[cytochrome c] + nitrite + 2 H(+)</text>
        <dbReference type="Rhea" id="RHEA:15233"/>
        <dbReference type="Rhea" id="RHEA-COMP:10350"/>
        <dbReference type="Rhea" id="RHEA-COMP:14399"/>
        <dbReference type="ChEBI" id="CHEBI:15377"/>
        <dbReference type="ChEBI" id="CHEBI:15378"/>
        <dbReference type="ChEBI" id="CHEBI:16301"/>
        <dbReference type="ChEBI" id="CHEBI:16480"/>
        <dbReference type="ChEBI" id="CHEBI:29033"/>
        <dbReference type="ChEBI" id="CHEBI:29034"/>
        <dbReference type="EC" id="1.7.2.1"/>
    </reaction>
</comment>
<evidence type="ECO:0000313" key="16">
    <source>
        <dbReference type="Proteomes" id="UP000069205"/>
    </source>
</evidence>
<dbReference type="AlphaFoldDB" id="A0A0K2GJ77"/>
<keyword evidence="9 15" id="KW-0560">Oxidoreductase</keyword>
<dbReference type="SUPFAM" id="SSF49503">
    <property type="entry name" value="Cupredoxins"/>
    <property type="match status" value="2"/>
</dbReference>
<dbReference type="STRING" id="42253.NITMOv2_4530"/>
<organism evidence="15 16">
    <name type="scientific">Nitrospira moscoviensis</name>
    <dbReference type="NCBI Taxonomy" id="42253"/>
    <lineage>
        <taxon>Bacteria</taxon>
        <taxon>Pseudomonadati</taxon>
        <taxon>Nitrospirota</taxon>
        <taxon>Nitrospiria</taxon>
        <taxon>Nitrospirales</taxon>
        <taxon>Nitrospiraceae</taxon>
        <taxon>Nitrospira</taxon>
    </lineage>
</organism>
<evidence type="ECO:0000256" key="5">
    <source>
        <dbReference type="ARBA" id="ARBA00011882"/>
    </source>
</evidence>
<dbReference type="GO" id="GO:0050421">
    <property type="term" value="F:nitrite reductase (NO-forming) activity"/>
    <property type="evidence" value="ECO:0007669"/>
    <property type="project" value="UniProtKB-EC"/>
</dbReference>
<accession>A0A0K2GJ77</accession>
<dbReference type="Pfam" id="PF07732">
    <property type="entry name" value="Cu-oxidase_3"/>
    <property type="match status" value="1"/>
</dbReference>
<dbReference type="PANTHER" id="PTHR11709:SF394">
    <property type="entry name" value="FI03373P-RELATED"/>
    <property type="match status" value="1"/>
</dbReference>
<dbReference type="EMBL" id="CP011801">
    <property type="protein sequence ID" value="ALA60904.1"/>
    <property type="molecule type" value="Genomic_DNA"/>
</dbReference>
<name>A0A0K2GJ77_NITMO</name>
<feature type="binding site" description="type 1 copper site" evidence="12">
    <location>
        <position position="151"/>
    </location>
    <ligand>
        <name>Cu cation</name>
        <dbReference type="ChEBI" id="CHEBI:23378"/>
        <label>1</label>
    </ligand>
</feature>
<evidence type="ECO:0000256" key="4">
    <source>
        <dbReference type="ARBA" id="ARBA00011233"/>
    </source>
</evidence>
<dbReference type="GO" id="GO:0005507">
    <property type="term" value="F:copper ion binding"/>
    <property type="evidence" value="ECO:0007669"/>
    <property type="project" value="InterPro"/>
</dbReference>
<evidence type="ECO:0000256" key="1">
    <source>
        <dbReference type="ARBA" id="ARBA00001960"/>
    </source>
</evidence>
<dbReference type="InterPro" id="IPR011707">
    <property type="entry name" value="Cu-oxidase-like_N"/>
</dbReference>
<feature type="binding site" description="type 1 copper site" evidence="12">
    <location>
        <position position="143"/>
    </location>
    <ligand>
        <name>Cu cation</name>
        <dbReference type="ChEBI" id="CHEBI:23378"/>
        <label>1</label>
    </ligand>
</feature>
<sequence>MDDEQYGTERDRTMESGSEREARMYRLGWSLAIMAAAGLCWAEVGRAEPVAVELRAKIVTLDVAKGDQREAWTFNETFPGPVIRVKEGDVVNFTLKNEADRVHSIDFHAARTPWNLHFQGVPTGSEASFQWKADSPGVFYYHCGTDPMIQHIANGMFGAVIVEPRQPIIKPDREYVIVQSEIYPTPYDVDMMMAGKPKFVVFNGRANRYLDEPLKAKPGELIRLHVVNAGPNHFSAFHVIGAIFDRVYASGNPKNVEYGVQTYTLPPGGGATFDLIIPEEGMYPMVTHSLQDALTGALGVIHVEKDEAQKTTAEPAEADTLAQANPVVR</sequence>
<comment type="cofactor">
    <cofactor evidence="1 12">
        <name>Cu(+)</name>
        <dbReference type="ChEBI" id="CHEBI:49552"/>
    </cofactor>
</comment>
<dbReference type="EC" id="1.7.2.1" evidence="5"/>
<gene>
    <name evidence="15" type="ORF">NITMOv2_4530</name>
</gene>
<evidence type="ECO:0000256" key="3">
    <source>
        <dbReference type="ARBA" id="ARBA00010609"/>
    </source>
</evidence>
<keyword evidence="16" id="KW-1185">Reference proteome</keyword>
<dbReference type="PANTHER" id="PTHR11709">
    <property type="entry name" value="MULTI-COPPER OXIDASE"/>
    <property type="match status" value="1"/>
</dbReference>
<evidence type="ECO:0000256" key="8">
    <source>
        <dbReference type="ARBA" id="ARBA00022737"/>
    </source>
</evidence>
<evidence type="ECO:0000313" key="15">
    <source>
        <dbReference type="EMBL" id="ALA60904.1"/>
    </source>
</evidence>
<dbReference type="InterPro" id="IPR045087">
    <property type="entry name" value="Cu-oxidase_fam"/>
</dbReference>
<feature type="binding site" description="type 1 copper site" evidence="12">
    <location>
        <position position="156"/>
    </location>
    <ligand>
        <name>Cu cation</name>
        <dbReference type="ChEBI" id="CHEBI:23378"/>
        <label>1</label>
    </ligand>
</feature>
<evidence type="ECO:0000256" key="7">
    <source>
        <dbReference type="ARBA" id="ARBA00022723"/>
    </source>
</evidence>
<dbReference type="PRINTS" id="PR00695">
    <property type="entry name" value="CUNO2RDTASE"/>
</dbReference>
<comment type="similarity">
    <text evidence="3">Belongs to the multicopper oxidase family.</text>
</comment>
<dbReference type="RefSeq" id="WP_202967280.1">
    <property type="nucleotide sequence ID" value="NZ_CP011801.1"/>
</dbReference>
<evidence type="ECO:0000259" key="14">
    <source>
        <dbReference type="Pfam" id="PF07732"/>
    </source>
</evidence>
<evidence type="ECO:0000256" key="2">
    <source>
        <dbReference type="ARBA" id="ARBA00001973"/>
    </source>
</evidence>
<feature type="binding site" description="type 1 copper site" evidence="12">
    <location>
        <position position="108"/>
    </location>
    <ligand>
        <name>Cu cation</name>
        <dbReference type="ChEBI" id="CHEBI:23378"/>
        <label>1</label>
    </ligand>
</feature>
<evidence type="ECO:0000256" key="6">
    <source>
        <dbReference type="ARBA" id="ARBA00017290"/>
    </source>
</evidence>
<dbReference type="InterPro" id="IPR001287">
    <property type="entry name" value="NO2-reductase_Cu"/>
</dbReference>
<dbReference type="InterPro" id="IPR008972">
    <property type="entry name" value="Cupredoxin"/>
</dbReference>
<evidence type="ECO:0000256" key="13">
    <source>
        <dbReference type="SAM" id="MobiDB-lite"/>
    </source>
</evidence>
<keyword evidence="7 12" id="KW-0479">Metal-binding</keyword>
<feature type="binding site" description="type 1 copper site" evidence="12">
    <location>
        <position position="142"/>
    </location>
    <ligand>
        <name>Cu cation</name>
        <dbReference type="ChEBI" id="CHEBI:23378"/>
        <label>1</label>
    </ligand>
</feature>
<evidence type="ECO:0000256" key="9">
    <source>
        <dbReference type="ARBA" id="ARBA00023002"/>
    </source>
</evidence>
<protein>
    <recommendedName>
        <fullName evidence="6">Copper-containing nitrite reductase</fullName>
        <ecNumber evidence="5">1.7.2.1</ecNumber>
    </recommendedName>
</protein>
<keyword evidence="10 12" id="KW-0186">Copper</keyword>
<dbReference type="KEGG" id="nmv:NITMOv2_4530"/>
<comment type="subunit">
    <text evidence="4">Homotrimer.</text>
</comment>
<dbReference type="Gene3D" id="2.60.40.420">
    <property type="entry name" value="Cupredoxins - blue copper proteins"/>
    <property type="match status" value="2"/>
</dbReference>
<dbReference type="CDD" id="cd04208">
    <property type="entry name" value="CuRO_2_CuNIR"/>
    <property type="match status" value="1"/>
</dbReference>
<feature type="binding site" description="type 1 copper site" evidence="12">
    <location>
        <position position="288"/>
    </location>
    <ligand>
        <name>Cu cation</name>
        <dbReference type="ChEBI" id="CHEBI:23378"/>
        <label>1</label>
    </ligand>
</feature>
<feature type="binding site" description="type 1 copper site" evidence="12">
    <location>
        <position position="103"/>
    </location>
    <ligand>
        <name>Cu cation</name>
        <dbReference type="ChEBI" id="CHEBI:23378"/>
        <label>1</label>
    </ligand>
</feature>
<dbReference type="Proteomes" id="UP000069205">
    <property type="component" value="Chromosome"/>
</dbReference>
<evidence type="ECO:0000256" key="11">
    <source>
        <dbReference type="ARBA" id="ARBA00049340"/>
    </source>
</evidence>
<keyword evidence="8" id="KW-0677">Repeat</keyword>
<evidence type="ECO:0000256" key="12">
    <source>
        <dbReference type="PIRSR" id="PIRSR601287-1"/>
    </source>
</evidence>
<proteinExistence type="inferred from homology"/>
<evidence type="ECO:0000256" key="10">
    <source>
        <dbReference type="ARBA" id="ARBA00023008"/>
    </source>
</evidence>
<dbReference type="PATRIC" id="fig|42253.5.peg.4468"/>
<comment type="cofactor">
    <cofactor evidence="2 12">
        <name>Cu(2+)</name>
        <dbReference type="ChEBI" id="CHEBI:29036"/>
    </cofactor>
</comment>
<feature type="domain" description="Plastocyanin-like" evidence="14">
    <location>
        <begin position="62"/>
        <end position="166"/>
    </location>
</feature>